<keyword evidence="1" id="KW-1133">Transmembrane helix</keyword>
<evidence type="ECO:0000259" key="4">
    <source>
        <dbReference type="Pfam" id="PF07495"/>
    </source>
</evidence>
<dbReference type="Gene3D" id="2.130.10.10">
    <property type="entry name" value="YVTN repeat-like/Quinoprotein amine dehydrogenase"/>
    <property type="match status" value="2"/>
</dbReference>
<sequence length="996" mass="115818">MKFLFTYFLFFLGIVLSNAQHPEYYQLTEKDGLPDYEFYDMMIDSNEFIWFAANNGLFRYDGQEFKNYSNPEKRGLSVFGLLEDKEGIIWCNNLGGQIFKVVNDSLKTFLDTKEFSDGSTLKEFRILGDYVYVTSDYGLMKINRENKTYQLIKSKQDTIKHKTYYPRIVDDKVMYIEKGTHRKDLIYNGTTKELEELNFESKYITNIYSTKNYIILDKSRNLVGTDLYVIPNISEVPIKIKNVPDKLFISRAVHLFEDKEGYLWLSTSKGVIRFLLLDNQMTEVQTFFPDKFVTRVQQDKKGVFWFSTLADGVFMIPNLNIIKYTNENSGLKENNIRGLTSNTSDSLFFSSYSNILGICDLKSDKVTYEKRKTNISSNINKIRYEEKYNAVISIAERINIWKKGDVENINFPNWKDYSILPNNKILFSTNNVSGFVKNFLDDPAKVADVQYQILKDSLSCYNVLREKRSYANHYSEKTQQSYVSYYDGLYMYNDAFEETIVTYNNNPIFATDIAETSDGIVWVSTFNYGLLGLVNNRVVEVYGIDTKLISNTIKKIEPDGLNIWAATNKGLQYIKRSVTLDETTEVFTIDKNDGLSTNEILDMEIVDRYIFLATQKGLIKIDKTKSYINPITPDIYINSISINERDTIISSAYKLPYQNSLEIHFNSNSFNNPNVNKRYRYRLKGLQDNWYQKNTSVARYNSLPAGKYTFEVKAVNEDEIESTKCATIDFIVVPPYYNRWWFYLIIGSLLTGLITFIFYIRITRIRRQNQLVKEKREIELELINSKLVALRSQMNPHFLFNALNSIQEYILTNQKELASDFLGKFADLMRIYLDHSRKNEVSVEEEILALTLYLELEKDRFEDSLVYEINIKDAEFAINHYKIPSLLIQPYVENAIKHGLLHKKTDRKLNITFSCCANEENVIICEIEDNGIGRERSAEINKNRPSSHKSFASDAGKTRLELLNQENQKEIGVEILDLKKDNVAAGTRVILRIPFI</sequence>
<reference evidence="6" key="1">
    <citation type="journal article" date="2019" name="Int. J. Syst. Evol. Microbiol.">
        <title>The Global Catalogue of Microorganisms (GCM) 10K type strain sequencing project: providing services to taxonomists for standard genome sequencing and annotation.</title>
        <authorList>
            <consortium name="The Broad Institute Genomics Platform"/>
            <consortium name="The Broad Institute Genome Sequencing Center for Infectious Disease"/>
            <person name="Wu L."/>
            <person name="Ma J."/>
        </authorList>
    </citation>
    <scope>NUCLEOTIDE SEQUENCE [LARGE SCALE GENOMIC DNA]</scope>
    <source>
        <strain evidence="6">KCTC 52274</strain>
    </source>
</reference>
<keyword evidence="5" id="KW-0418">Kinase</keyword>
<dbReference type="InterPro" id="IPR010559">
    <property type="entry name" value="Sig_transdc_His_kin_internal"/>
</dbReference>
<organism evidence="5 6">
    <name type="scientific">Aquimarina rubra</name>
    <dbReference type="NCBI Taxonomy" id="1920033"/>
    <lineage>
        <taxon>Bacteria</taxon>
        <taxon>Pseudomonadati</taxon>
        <taxon>Bacteroidota</taxon>
        <taxon>Flavobacteriia</taxon>
        <taxon>Flavobacteriales</taxon>
        <taxon>Flavobacteriaceae</taxon>
        <taxon>Aquimarina</taxon>
    </lineage>
</organism>
<accession>A0ABW5LBK8</accession>
<feature type="domain" description="Signal transduction histidine kinase internal region" evidence="3">
    <location>
        <begin position="786"/>
        <end position="865"/>
    </location>
</feature>
<evidence type="ECO:0000259" key="3">
    <source>
        <dbReference type="Pfam" id="PF06580"/>
    </source>
</evidence>
<dbReference type="Gene3D" id="3.30.565.10">
    <property type="entry name" value="Histidine kinase-like ATPase, C-terminal domain"/>
    <property type="match status" value="1"/>
</dbReference>
<feature type="signal peptide" evidence="2">
    <location>
        <begin position="1"/>
        <end position="19"/>
    </location>
</feature>
<feature type="chain" id="PRO_5045930068" evidence="2">
    <location>
        <begin position="20"/>
        <end position="996"/>
    </location>
</feature>
<dbReference type="InterPro" id="IPR036890">
    <property type="entry name" value="HATPase_C_sf"/>
</dbReference>
<dbReference type="Proteomes" id="UP001597319">
    <property type="component" value="Unassembled WGS sequence"/>
</dbReference>
<dbReference type="EMBL" id="JBHULE010000002">
    <property type="protein sequence ID" value="MFD2561239.1"/>
    <property type="molecule type" value="Genomic_DNA"/>
</dbReference>
<proteinExistence type="predicted"/>
<evidence type="ECO:0000256" key="1">
    <source>
        <dbReference type="SAM" id="Phobius"/>
    </source>
</evidence>
<gene>
    <name evidence="5" type="ORF">ACFSR1_01080</name>
</gene>
<dbReference type="Pfam" id="PF06580">
    <property type="entry name" value="His_kinase"/>
    <property type="match status" value="1"/>
</dbReference>
<dbReference type="RefSeq" id="WP_378288776.1">
    <property type="nucleotide sequence ID" value="NZ_JBHULE010000002.1"/>
</dbReference>
<dbReference type="PANTHER" id="PTHR34220">
    <property type="entry name" value="SENSOR HISTIDINE KINASE YPDA"/>
    <property type="match status" value="1"/>
</dbReference>
<evidence type="ECO:0000313" key="6">
    <source>
        <dbReference type="Proteomes" id="UP001597319"/>
    </source>
</evidence>
<comment type="caution">
    <text evidence="5">The sequence shown here is derived from an EMBL/GenBank/DDBJ whole genome shotgun (WGS) entry which is preliminary data.</text>
</comment>
<dbReference type="InterPro" id="IPR013783">
    <property type="entry name" value="Ig-like_fold"/>
</dbReference>
<keyword evidence="2" id="KW-0732">Signal</keyword>
<dbReference type="PANTHER" id="PTHR34220:SF7">
    <property type="entry name" value="SENSOR HISTIDINE KINASE YPDA"/>
    <property type="match status" value="1"/>
</dbReference>
<name>A0ABW5LBK8_9FLAO</name>
<dbReference type="SUPFAM" id="SSF63829">
    <property type="entry name" value="Calcium-dependent phosphotriesterase"/>
    <property type="match status" value="1"/>
</dbReference>
<dbReference type="InterPro" id="IPR015943">
    <property type="entry name" value="WD40/YVTN_repeat-like_dom_sf"/>
</dbReference>
<dbReference type="InterPro" id="IPR011123">
    <property type="entry name" value="Y_Y_Y"/>
</dbReference>
<dbReference type="GO" id="GO:0016301">
    <property type="term" value="F:kinase activity"/>
    <property type="evidence" value="ECO:0007669"/>
    <property type="project" value="UniProtKB-KW"/>
</dbReference>
<keyword evidence="1" id="KW-0472">Membrane</keyword>
<feature type="domain" description="Two component regulator three Y" evidence="4">
    <location>
        <begin position="676"/>
        <end position="732"/>
    </location>
</feature>
<feature type="transmembrane region" description="Helical" evidence="1">
    <location>
        <begin position="740"/>
        <end position="760"/>
    </location>
</feature>
<keyword evidence="1" id="KW-0812">Transmembrane</keyword>
<keyword evidence="6" id="KW-1185">Reference proteome</keyword>
<dbReference type="Pfam" id="PF07495">
    <property type="entry name" value="Y_Y_Y"/>
    <property type="match status" value="1"/>
</dbReference>
<dbReference type="InterPro" id="IPR050640">
    <property type="entry name" value="Bact_2-comp_sensor_kinase"/>
</dbReference>
<evidence type="ECO:0000256" key="2">
    <source>
        <dbReference type="SAM" id="SignalP"/>
    </source>
</evidence>
<evidence type="ECO:0000313" key="5">
    <source>
        <dbReference type="EMBL" id="MFD2561239.1"/>
    </source>
</evidence>
<dbReference type="SUPFAM" id="SSF55874">
    <property type="entry name" value="ATPase domain of HSP90 chaperone/DNA topoisomerase II/histidine kinase"/>
    <property type="match status" value="1"/>
</dbReference>
<dbReference type="Gene3D" id="2.60.40.10">
    <property type="entry name" value="Immunoglobulins"/>
    <property type="match status" value="1"/>
</dbReference>
<protein>
    <submittedName>
        <fullName evidence="5">Histidine kinase</fullName>
    </submittedName>
</protein>
<keyword evidence="5" id="KW-0808">Transferase</keyword>